<proteinExistence type="predicted"/>
<organism evidence="1 2">
    <name type="scientific">Pomacea canaliculata</name>
    <name type="common">Golden apple snail</name>
    <dbReference type="NCBI Taxonomy" id="400727"/>
    <lineage>
        <taxon>Eukaryota</taxon>
        <taxon>Metazoa</taxon>
        <taxon>Spiralia</taxon>
        <taxon>Lophotrochozoa</taxon>
        <taxon>Mollusca</taxon>
        <taxon>Gastropoda</taxon>
        <taxon>Caenogastropoda</taxon>
        <taxon>Architaenioglossa</taxon>
        <taxon>Ampullarioidea</taxon>
        <taxon>Ampullariidae</taxon>
        <taxon>Pomacea</taxon>
    </lineage>
</organism>
<reference evidence="1 2" key="1">
    <citation type="submission" date="2018-04" db="EMBL/GenBank/DDBJ databases">
        <title>The genome of golden apple snail Pomacea canaliculata provides insight into stress tolerance and invasive adaptation.</title>
        <authorList>
            <person name="Liu C."/>
            <person name="Liu B."/>
            <person name="Ren Y."/>
            <person name="Zhang Y."/>
            <person name="Wang H."/>
            <person name="Li S."/>
            <person name="Jiang F."/>
            <person name="Yin L."/>
            <person name="Zhang G."/>
            <person name="Qian W."/>
            <person name="Fan W."/>
        </authorList>
    </citation>
    <scope>NUCLEOTIDE SEQUENCE [LARGE SCALE GENOMIC DNA]</scope>
    <source>
        <strain evidence="1">SZHN2017</strain>
        <tissue evidence="1">Muscle</tissue>
    </source>
</reference>
<keyword evidence="2" id="KW-1185">Reference proteome</keyword>
<comment type="caution">
    <text evidence="1">The sequence shown here is derived from an EMBL/GenBank/DDBJ whole genome shotgun (WGS) entry which is preliminary data.</text>
</comment>
<gene>
    <name evidence="1" type="ORF">C0Q70_11169</name>
</gene>
<accession>A0A2T7P596</accession>
<evidence type="ECO:0000313" key="1">
    <source>
        <dbReference type="EMBL" id="PVD28578.1"/>
    </source>
</evidence>
<sequence>MPQEKASSPAPIPQFRETSLKLSLSISQAWNDCRRRPDRSREAEFRRGIRRKGTAPLVKSQLTLTQRGTDRTRPPHGVRHDLHVWAESLVPALAFCACFGEFFQEPSTIEVGEVTLDTTVRPTFETSASQKIKPDLNRYLSLEDYINVNGVASRSQNVLTTHA</sequence>
<dbReference type="Proteomes" id="UP000245119">
    <property type="component" value="Linkage Group LG6"/>
</dbReference>
<name>A0A2T7P596_POMCA</name>
<dbReference type="EMBL" id="PZQS01000006">
    <property type="protein sequence ID" value="PVD28578.1"/>
    <property type="molecule type" value="Genomic_DNA"/>
</dbReference>
<protein>
    <submittedName>
        <fullName evidence="1">Uncharacterized protein</fullName>
    </submittedName>
</protein>
<dbReference type="AlphaFoldDB" id="A0A2T7P596"/>
<evidence type="ECO:0000313" key="2">
    <source>
        <dbReference type="Proteomes" id="UP000245119"/>
    </source>
</evidence>